<dbReference type="EMBL" id="NIDE01000007">
    <property type="protein sequence ID" value="OWK40877.1"/>
    <property type="molecule type" value="Genomic_DNA"/>
</dbReference>
<dbReference type="Proteomes" id="UP000214646">
    <property type="component" value="Unassembled WGS sequence"/>
</dbReference>
<evidence type="ECO:0000313" key="2">
    <source>
        <dbReference type="Proteomes" id="UP000214646"/>
    </source>
</evidence>
<dbReference type="OrthoDB" id="301973at2"/>
<dbReference type="RefSeq" id="WP_088255844.1">
    <property type="nucleotide sequence ID" value="NZ_NIDE01000007.1"/>
</dbReference>
<dbReference type="AlphaFoldDB" id="A0A225DXP4"/>
<sequence length="444" mass="49709">MGSPSRLVRADLTADALFPLVRATFDAIPETRTGPSTIPRGDALLSAFAMFSLKDPSLLAFDHRRRDPNDHFRTVYGITRVPSDTQMRDLLDPVDPAALRPAFRDVFRRLQRDHVLDTFGYLGGQYLISVDGTNYFATTSDGIHCPECLVKRNRVGVVTHYHQMLGAAIVHPDHKEVIPLAPEPIVNGDGHRKNDGERNATRRWLRAFRRDHPRLPVLLVEDDLAANAPHLRDVRAARAGYLITVQPGDHKFLFDALFADDAAGRTAILTTVDSDTGIVRHYRSHHGLSLNESNPDTRVSVLEYWEWSAVGDLQVFSWITDQPLTPDTVYDVMRGGRARWTIENETFNTLKNQGYQFEHNYGHGKKHLSVVLAVLMILAFLVDQAQQIGCPAFRAAWAACGTKRSLWDQIRAVFRLFAVTSMGAILRALADRSVCPPLVPHNTG</sequence>
<proteinExistence type="predicted"/>
<accession>A0A225DXP4</accession>
<organism evidence="1 2">
    <name type="scientific">Fimbriiglobus ruber</name>
    <dbReference type="NCBI Taxonomy" id="1908690"/>
    <lineage>
        <taxon>Bacteria</taxon>
        <taxon>Pseudomonadati</taxon>
        <taxon>Planctomycetota</taxon>
        <taxon>Planctomycetia</taxon>
        <taxon>Gemmatales</taxon>
        <taxon>Gemmataceae</taxon>
        <taxon>Fimbriiglobus</taxon>
    </lineage>
</organism>
<comment type="caution">
    <text evidence="1">The sequence shown here is derived from an EMBL/GenBank/DDBJ whole genome shotgun (WGS) entry which is preliminary data.</text>
</comment>
<evidence type="ECO:0000313" key="1">
    <source>
        <dbReference type="EMBL" id="OWK40877.1"/>
    </source>
</evidence>
<gene>
    <name evidence="1" type="ORF">FRUB_04769</name>
</gene>
<protein>
    <recommendedName>
        <fullName evidence="3">Transposase IS4-like domain-containing protein</fullName>
    </recommendedName>
</protein>
<name>A0A225DXP4_9BACT</name>
<keyword evidence="2" id="KW-1185">Reference proteome</keyword>
<evidence type="ECO:0008006" key="3">
    <source>
        <dbReference type="Google" id="ProtNLM"/>
    </source>
</evidence>
<reference evidence="2" key="1">
    <citation type="submission" date="2017-06" db="EMBL/GenBank/DDBJ databases">
        <title>Genome analysis of Fimbriiglobus ruber SP5, the first member of the order Planctomycetales with confirmed chitinolytic capability.</title>
        <authorList>
            <person name="Ravin N.V."/>
            <person name="Rakitin A.L."/>
            <person name="Ivanova A.A."/>
            <person name="Beletsky A.V."/>
            <person name="Kulichevskaya I.S."/>
            <person name="Mardanov A.V."/>
            <person name="Dedysh S.N."/>
        </authorList>
    </citation>
    <scope>NUCLEOTIDE SEQUENCE [LARGE SCALE GENOMIC DNA]</scope>
    <source>
        <strain evidence="2">SP5</strain>
    </source>
</reference>